<dbReference type="InterPro" id="IPR036291">
    <property type="entry name" value="NAD(P)-bd_dom_sf"/>
</dbReference>
<dbReference type="InterPro" id="IPR002347">
    <property type="entry name" value="SDR_fam"/>
</dbReference>
<protein>
    <submittedName>
        <fullName evidence="1">Short-chain dehydrogenase</fullName>
    </submittedName>
</protein>
<evidence type="ECO:0000313" key="1">
    <source>
        <dbReference type="EMBL" id="GLX80975.1"/>
    </source>
</evidence>
<proteinExistence type="predicted"/>
<reference evidence="1 2" key="1">
    <citation type="submission" date="2023-03" db="EMBL/GenBank/DDBJ databases">
        <title>Draft genome sequence of Thalassotalea eurytherma JCM 18482T.</title>
        <authorList>
            <person name="Sawabe T."/>
        </authorList>
    </citation>
    <scope>NUCLEOTIDE SEQUENCE [LARGE SCALE GENOMIC DNA]</scope>
    <source>
        <strain evidence="1 2">JCM 18482</strain>
    </source>
</reference>
<dbReference type="Pfam" id="PF00106">
    <property type="entry name" value="adh_short"/>
    <property type="match status" value="1"/>
</dbReference>
<dbReference type="Proteomes" id="UP001157133">
    <property type="component" value="Unassembled WGS sequence"/>
</dbReference>
<dbReference type="PANTHER" id="PTHR45458:SF1">
    <property type="entry name" value="SHORT CHAIN DEHYDROGENASE"/>
    <property type="match status" value="1"/>
</dbReference>
<dbReference type="Gene3D" id="3.40.50.720">
    <property type="entry name" value="NAD(P)-binding Rossmann-like Domain"/>
    <property type="match status" value="1"/>
</dbReference>
<accession>A0ABQ6H1L6</accession>
<organism evidence="1 2">
    <name type="scientific">Thalassotalea eurytherma</name>
    <dbReference type="NCBI Taxonomy" id="1144278"/>
    <lineage>
        <taxon>Bacteria</taxon>
        <taxon>Pseudomonadati</taxon>
        <taxon>Pseudomonadota</taxon>
        <taxon>Gammaproteobacteria</taxon>
        <taxon>Alteromonadales</taxon>
        <taxon>Colwelliaceae</taxon>
        <taxon>Thalassotalea</taxon>
    </lineage>
</organism>
<dbReference type="InterPro" id="IPR052184">
    <property type="entry name" value="SDR_enzymes"/>
</dbReference>
<evidence type="ECO:0000313" key="2">
    <source>
        <dbReference type="Proteomes" id="UP001157133"/>
    </source>
</evidence>
<dbReference type="RefSeq" id="WP_284206300.1">
    <property type="nucleotide sequence ID" value="NZ_BSSU01000002.1"/>
</dbReference>
<keyword evidence="2" id="KW-1185">Reference proteome</keyword>
<dbReference type="SUPFAM" id="SSF51735">
    <property type="entry name" value="NAD(P)-binding Rossmann-fold domains"/>
    <property type="match status" value="1"/>
</dbReference>
<dbReference type="PANTHER" id="PTHR45458">
    <property type="entry name" value="SHORT-CHAIN DEHYDROGENASE/REDUCTASE SDR"/>
    <property type="match status" value="1"/>
</dbReference>
<comment type="caution">
    <text evidence="1">The sequence shown here is derived from an EMBL/GenBank/DDBJ whole genome shotgun (WGS) entry which is preliminary data.</text>
</comment>
<sequence>MTQEKHLIIGASSGIAKALAKKLATNQGENLLLVSRDFSQYDDEQFSNSMKISISDYSEQTISLTCEQLTSSLLEQVTQVYMCNGLLHTPAFLPEKQLANFSANQFCQTMFANALTPMLWLTHLVTKLKAKPFCKVVVFSARIGSISDNQLGGWYSYRASKSALNMMLKTAAIELKRTAKHIKLIAFHPGTTDTALSRPFQKRVAQDKLFTTDFVAQQLLEIVKRHQVDGELSYVDWQDKAIAW</sequence>
<name>A0ABQ6H1L6_9GAMM</name>
<dbReference type="EMBL" id="BSSU01000002">
    <property type="protein sequence ID" value="GLX80975.1"/>
    <property type="molecule type" value="Genomic_DNA"/>
</dbReference>
<dbReference type="PRINTS" id="PR00081">
    <property type="entry name" value="GDHRDH"/>
</dbReference>
<gene>
    <name evidence="1" type="ORF">theurythT_04270</name>
</gene>